<dbReference type="Proteomes" id="UP000036756">
    <property type="component" value="Unassembled WGS sequence"/>
</dbReference>
<feature type="binding site" evidence="5">
    <location>
        <position position="216"/>
    </location>
    <ligand>
        <name>dimethylallyl diphosphate</name>
        <dbReference type="ChEBI" id="CHEBI:57623"/>
    </ligand>
</feature>
<comment type="pathway">
    <text evidence="5">Isoprenoid biosynthesis; isopentenyl diphosphate biosynthesis via DXP pathway; isopentenyl diphosphate from 1-deoxy-D-xylulose 5-phosphate: step 6/6.</text>
</comment>
<feature type="binding site" evidence="5">
    <location>
        <position position="94"/>
    </location>
    <ligand>
        <name>[4Fe-4S] cluster</name>
        <dbReference type="ChEBI" id="CHEBI:49883"/>
    </ligand>
</feature>
<feature type="binding site" evidence="5">
    <location>
        <position position="216"/>
    </location>
    <ligand>
        <name>isopentenyl diphosphate</name>
        <dbReference type="ChEBI" id="CHEBI:128769"/>
    </ligand>
</feature>
<dbReference type="SMART" id="SM00316">
    <property type="entry name" value="S1"/>
    <property type="match status" value="4"/>
</dbReference>
<dbReference type="EMBL" id="LFVU01000027">
    <property type="protein sequence ID" value="KMT21388.1"/>
    <property type="molecule type" value="Genomic_DNA"/>
</dbReference>
<dbReference type="STRING" id="1121307.CLCY_2c01480"/>
<feature type="binding site" evidence="5">
    <location>
        <position position="258"/>
    </location>
    <ligand>
        <name>(2E)-4-hydroxy-3-methylbut-2-enyl diphosphate</name>
        <dbReference type="ChEBI" id="CHEBI:128753"/>
    </ligand>
</feature>
<evidence type="ECO:0000259" key="6">
    <source>
        <dbReference type="PROSITE" id="PS50126"/>
    </source>
</evidence>
<dbReference type="Gene3D" id="3.40.50.11270">
    <property type="match status" value="1"/>
</dbReference>
<dbReference type="GO" id="GO:0003676">
    <property type="term" value="F:nucleic acid binding"/>
    <property type="evidence" value="ECO:0007669"/>
    <property type="project" value="InterPro"/>
</dbReference>
<feature type="binding site" evidence="5">
    <location>
        <position position="122"/>
    </location>
    <ligand>
        <name>dimethylallyl diphosphate</name>
        <dbReference type="ChEBI" id="CHEBI:57623"/>
    </ligand>
</feature>
<feature type="binding site" evidence="5">
    <location>
        <position position="39"/>
    </location>
    <ligand>
        <name>dimethylallyl diphosphate</name>
        <dbReference type="ChEBI" id="CHEBI:57623"/>
    </ligand>
</feature>
<dbReference type="Gene3D" id="3.40.1010.20">
    <property type="entry name" value="4-hydroxy-3-methylbut-2-enyl diphosphate reductase, catalytic domain"/>
    <property type="match status" value="2"/>
</dbReference>
<dbReference type="CDD" id="cd04465">
    <property type="entry name" value="S1_RPS1_repeat_ec2_hs2"/>
    <property type="match status" value="1"/>
</dbReference>
<evidence type="ECO:0000256" key="4">
    <source>
        <dbReference type="ARBA" id="ARBA00023014"/>
    </source>
</evidence>
<dbReference type="GO" id="GO:0016114">
    <property type="term" value="P:terpenoid biosynthetic process"/>
    <property type="evidence" value="ECO:0007669"/>
    <property type="project" value="UniProtKB-UniRule"/>
</dbReference>
<comment type="function">
    <text evidence="5">Catalyzes the conversion of 1-hydroxy-2-methyl-2-(E)-butenyl 4-diphosphate (HMBPP) into a mixture of isopentenyl diphosphate (IPP) and dimethylallyl diphosphate (DMAPP). Acts in the terminal step of the DOXP/MEP pathway for isoprenoid precursor biosynthesis.</text>
</comment>
<evidence type="ECO:0000313" key="8">
    <source>
        <dbReference type="Proteomes" id="UP000036756"/>
    </source>
</evidence>
<evidence type="ECO:0000256" key="2">
    <source>
        <dbReference type="ARBA" id="ARBA00022723"/>
    </source>
</evidence>
<feature type="binding site" evidence="5">
    <location>
        <position position="214"/>
    </location>
    <ligand>
        <name>isopentenyl diphosphate</name>
        <dbReference type="ChEBI" id="CHEBI:128769"/>
    </ligand>
</feature>
<evidence type="ECO:0000313" key="7">
    <source>
        <dbReference type="EMBL" id="KMT21388.1"/>
    </source>
</evidence>
<feature type="binding site" evidence="5">
    <location>
        <position position="215"/>
    </location>
    <ligand>
        <name>(2E)-4-hydroxy-3-methylbut-2-enyl diphosphate</name>
        <dbReference type="ChEBI" id="CHEBI:128753"/>
    </ligand>
</feature>
<dbReference type="RefSeq" id="WP_048570829.1">
    <property type="nucleotide sequence ID" value="NZ_LFVU01000027.1"/>
</dbReference>
<dbReference type="PATRIC" id="fig|1121307.3.peg.1005"/>
<feature type="domain" description="S1 motif" evidence="6">
    <location>
        <begin position="305"/>
        <end position="373"/>
    </location>
</feature>
<feature type="domain" description="S1 motif" evidence="6">
    <location>
        <begin position="477"/>
        <end position="545"/>
    </location>
</feature>
<feature type="binding site" evidence="5">
    <location>
        <position position="39"/>
    </location>
    <ligand>
        <name>(2E)-4-hydroxy-3-methylbut-2-enyl diphosphate</name>
        <dbReference type="ChEBI" id="CHEBI:128753"/>
    </ligand>
</feature>
<dbReference type="InterPro" id="IPR003451">
    <property type="entry name" value="LytB/IspH"/>
</dbReference>
<feature type="binding site" evidence="5">
    <location>
        <position position="258"/>
    </location>
    <ligand>
        <name>isopentenyl diphosphate</name>
        <dbReference type="ChEBI" id="CHEBI:128769"/>
    </ligand>
</feature>
<dbReference type="CDD" id="cd13944">
    <property type="entry name" value="lytB_ispH"/>
    <property type="match status" value="1"/>
</dbReference>
<feature type="binding site" evidence="5">
    <location>
        <position position="215"/>
    </location>
    <ligand>
        <name>dimethylallyl diphosphate</name>
        <dbReference type="ChEBI" id="CHEBI:57623"/>
    </ligand>
</feature>
<keyword evidence="2 5" id="KW-0479">Metal-binding</keyword>
<comment type="caution">
    <text evidence="7">The sequence shown here is derived from an EMBL/GenBank/DDBJ whole genome shotgun (WGS) entry which is preliminary data.</text>
</comment>
<feature type="binding site" evidence="5">
    <location>
        <position position="39"/>
    </location>
    <ligand>
        <name>isopentenyl diphosphate</name>
        <dbReference type="ChEBI" id="CHEBI:128769"/>
    </ligand>
</feature>
<dbReference type="GO" id="GO:0019288">
    <property type="term" value="P:isopentenyl diphosphate biosynthetic process, methylerythritol 4-phosphate pathway"/>
    <property type="evidence" value="ECO:0007669"/>
    <property type="project" value="UniProtKB-UniRule"/>
</dbReference>
<dbReference type="OrthoDB" id="9804077at2"/>
<feature type="binding site" evidence="5">
    <location>
        <position position="72"/>
    </location>
    <ligand>
        <name>isopentenyl diphosphate</name>
        <dbReference type="ChEBI" id="CHEBI:128769"/>
    </ligand>
</feature>
<organism evidence="7 8">
    <name type="scientific">Clostridium cylindrosporum DSM 605</name>
    <dbReference type="NCBI Taxonomy" id="1121307"/>
    <lineage>
        <taxon>Bacteria</taxon>
        <taxon>Bacillati</taxon>
        <taxon>Bacillota</taxon>
        <taxon>Clostridia</taxon>
        <taxon>Eubacteriales</taxon>
        <taxon>Clostridiaceae</taxon>
        <taxon>Clostridium</taxon>
    </lineage>
</organism>
<proteinExistence type="inferred from homology"/>
<dbReference type="PROSITE" id="PS50126">
    <property type="entry name" value="S1"/>
    <property type="match status" value="3"/>
</dbReference>
<keyword evidence="5" id="KW-0414">Isoprene biosynthesis</keyword>
<comment type="cofactor">
    <cofactor evidence="5">
        <name>[4Fe-4S] cluster</name>
        <dbReference type="ChEBI" id="CHEBI:49883"/>
    </cofactor>
    <text evidence="5">Binds 1 [4Fe-4S] cluster per subunit.</text>
</comment>
<keyword evidence="4 5" id="KW-0411">Iron-sulfur</keyword>
<feature type="active site" description="Proton donor" evidence="5">
    <location>
        <position position="124"/>
    </location>
</feature>
<dbReference type="Gene3D" id="2.40.50.140">
    <property type="entry name" value="Nucleic acid-binding proteins"/>
    <property type="match status" value="3"/>
</dbReference>
<reference evidence="7 8" key="1">
    <citation type="submission" date="2015-06" db="EMBL/GenBank/DDBJ databases">
        <title>Draft genome sequence of the purine-degrading Clostridium cylindrosporum HC-1 (DSM 605).</title>
        <authorList>
            <person name="Poehlein A."/>
            <person name="Schiel-Bengelsdorf B."/>
            <person name="Bengelsdorf F."/>
            <person name="Daniel R."/>
            <person name="Duerre P."/>
        </authorList>
    </citation>
    <scope>NUCLEOTIDE SEQUENCE [LARGE SCALE GENOMIC DNA]</scope>
    <source>
        <strain evidence="7 8">DSM 605</strain>
    </source>
</reference>
<dbReference type="NCBIfam" id="TIGR00216">
    <property type="entry name" value="ispH_lytB"/>
    <property type="match status" value="1"/>
</dbReference>
<dbReference type="EC" id="1.17.7.4" evidence="5"/>
<evidence type="ECO:0000256" key="5">
    <source>
        <dbReference type="HAMAP-Rule" id="MF_00191"/>
    </source>
</evidence>
<dbReference type="InterPro" id="IPR003029">
    <property type="entry name" value="S1_domain"/>
</dbReference>
<gene>
    <name evidence="5 7" type="primary">ispH</name>
    <name evidence="7" type="ORF">CLCY_2c01480</name>
</gene>
<feature type="binding site" evidence="5">
    <location>
        <position position="122"/>
    </location>
    <ligand>
        <name>isopentenyl diphosphate</name>
        <dbReference type="ChEBI" id="CHEBI:128769"/>
    </ligand>
</feature>
<comment type="pathway">
    <text evidence="5">Isoprenoid biosynthesis; dimethylallyl diphosphate biosynthesis; dimethylallyl diphosphate from (2E)-4-hydroxy-3-methylbutenyl diphosphate: step 1/1.</text>
</comment>
<dbReference type="HAMAP" id="MF_00191">
    <property type="entry name" value="IspH"/>
    <property type="match status" value="1"/>
</dbReference>
<comment type="catalytic activity">
    <reaction evidence="5">
        <text>dimethylallyl diphosphate + 2 oxidized [2Fe-2S]-[ferredoxin] + H2O = (2E)-4-hydroxy-3-methylbut-2-enyl diphosphate + 2 reduced [2Fe-2S]-[ferredoxin] + 2 H(+)</text>
        <dbReference type="Rhea" id="RHEA:24825"/>
        <dbReference type="Rhea" id="RHEA-COMP:10000"/>
        <dbReference type="Rhea" id="RHEA-COMP:10001"/>
        <dbReference type="ChEBI" id="CHEBI:15377"/>
        <dbReference type="ChEBI" id="CHEBI:15378"/>
        <dbReference type="ChEBI" id="CHEBI:33737"/>
        <dbReference type="ChEBI" id="CHEBI:33738"/>
        <dbReference type="ChEBI" id="CHEBI:57623"/>
        <dbReference type="ChEBI" id="CHEBI:128753"/>
        <dbReference type="EC" id="1.17.7.4"/>
    </reaction>
</comment>
<evidence type="ECO:0000256" key="3">
    <source>
        <dbReference type="ARBA" id="ARBA00023004"/>
    </source>
</evidence>
<feature type="binding site" evidence="5">
    <location>
        <position position="186"/>
    </location>
    <ligand>
        <name>[4Fe-4S] cluster</name>
        <dbReference type="ChEBI" id="CHEBI:49883"/>
    </ligand>
</feature>
<dbReference type="InterPro" id="IPR012340">
    <property type="entry name" value="NA-bd_OB-fold"/>
</dbReference>
<feature type="binding site" evidence="5">
    <location>
        <position position="214"/>
    </location>
    <ligand>
        <name>(2E)-4-hydroxy-3-methylbut-2-enyl diphosphate</name>
        <dbReference type="ChEBI" id="CHEBI:128753"/>
    </ligand>
</feature>
<sequence>MEIIVAKSAGFCFGVKNALEKVNSLNKEKEVKTYGPIIHNKQVVEDLRQKGVTILDDLSNARKGSSVVIRSHGISKAEFKVLEEREVDIVDATCPFVKNIHRIVEKKCNENYKVVIIGDESHPEVKGISGWCNNAFIISKKEEVNNLKGGKLCVVAQTTFDREKWKEIICSIIGTSKEIVIFDTICSATDERQSEAREMSKLVNLMIVIGGKDSSNSRKLYDIANKTCENAIFIETEEELDLSLIKGCDKVGITAGASTPQYLIDRVIKKIKGLEVDINVEKQMEEISDEDFDMYFSKMENVHVGSRVKGTIIHVGNKEMYVDIGYKSDAVLEISQVPSVSENFENYFSKGEIIEADVVKLNNGEGNVLLSRVSIEKDNEIEKIRVYEKSGEEIEVKILEEIKGGYRASFNGFRVFMPSSLSGVKDSSEILNKKVKVNISEIKEDRKDIQLVVSRKEILEAEKENKIRETFDSLVEGKKISGTVKAIIEPGLFINIGDVDVFVPKAEVSWSRNLNIKDKYREGTRAEAVILRVDNENKKVSGSIKRLEKEPFENMLLKYKEEDIIPVKVLRFTDFGVFVEVVEGVDGLVHISKISKDRINRPEEALKIGQSVNAKIIKIDETTKKVELSIKDAN</sequence>
<feature type="binding site" evidence="5">
    <location>
        <position position="258"/>
    </location>
    <ligand>
        <name>dimethylallyl diphosphate</name>
        <dbReference type="ChEBI" id="CHEBI:57623"/>
    </ligand>
</feature>
<feature type="binding site" evidence="5">
    <location>
        <position position="122"/>
    </location>
    <ligand>
        <name>(2E)-4-hydroxy-3-methylbut-2-enyl diphosphate</name>
        <dbReference type="ChEBI" id="CHEBI:128753"/>
    </ligand>
</feature>
<name>A0A0J8DAQ8_CLOCY</name>
<dbReference type="InterPro" id="IPR035104">
    <property type="entry name" value="Ribosomal_protein_S1-like"/>
</dbReference>
<keyword evidence="8" id="KW-1185">Reference proteome</keyword>
<dbReference type="GO" id="GO:0051539">
    <property type="term" value="F:4 iron, 4 sulfur cluster binding"/>
    <property type="evidence" value="ECO:0007669"/>
    <property type="project" value="UniProtKB-UniRule"/>
</dbReference>
<dbReference type="GO" id="GO:0050992">
    <property type="term" value="P:dimethylallyl diphosphate biosynthetic process"/>
    <property type="evidence" value="ECO:0007669"/>
    <property type="project" value="UniProtKB-UniRule"/>
</dbReference>
<feature type="binding site" evidence="5">
    <location>
        <position position="12"/>
    </location>
    <ligand>
        <name>[4Fe-4S] cluster</name>
        <dbReference type="ChEBI" id="CHEBI:49883"/>
    </ligand>
</feature>
<dbReference type="PANTHER" id="PTHR30426:SF0">
    <property type="entry name" value="4-HYDROXY-3-METHYLBUT-2-ENYL DIPHOSPHATE REDUCTASE"/>
    <property type="match status" value="1"/>
</dbReference>
<dbReference type="UniPathway" id="UPA00056">
    <property type="reaction ID" value="UER00097"/>
</dbReference>
<keyword evidence="3 5" id="KW-0408">Iron</keyword>
<keyword evidence="5 7" id="KW-0560">Oxidoreductase</keyword>
<feature type="binding site" evidence="5">
    <location>
        <position position="72"/>
    </location>
    <ligand>
        <name>dimethylallyl diphosphate</name>
        <dbReference type="ChEBI" id="CHEBI:57623"/>
    </ligand>
</feature>
<keyword evidence="1 5" id="KW-0004">4Fe-4S</keyword>
<dbReference type="UniPathway" id="UPA00059">
    <property type="reaction ID" value="UER00105"/>
</dbReference>
<feature type="binding site" evidence="5">
    <location>
        <position position="216"/>
    </location>
    <ligand>
        <name>(2E)-4-hydroxy-3-methylbut-2-enyl diphosphate</name>
        <dbReference type="ChEBI" id="CHEBI:128753"/>
    </ligand>
</feature>
<dbReference type="Pfam" id="PF00575">
    <property type="entry name" value="S1"/>
    <property type="match status" value="3"/>
</dbReference>
<comment type="similarity">
    <text evidence="5">Belongs to the IspH family.</text>
</comment>
<dbReference type="GO" id="GO:0046872">
    <property type="term" value="F:metal ion binding"/>
    <property type="evidence" value="ECO:0007669"/>
    <property type="project" value="UniProtKB-KW"/>
</dbReference>
<feature type="binding site" evidence="5">
    <location>
        <position position="158"/>
    </location>
    <ligand>
        <name>(2E)-4-hydroxy-3-methylbut-2-enyl diphosphate</name>
        <dbReference type="ChEBI" id="CHEBI:128753"/>
    </ligand>
</feature>
<dbReference type="PRINTS" id="PR00681">
    <property type="entry name" value="RIBOSOMALS1"/>
</dbReference>
<accession>A0A0J8DAQ8</accession>
<dbReference type="AlphaFoldDB" id="A0A0J8DAQ8"/>
<feature type="binding site" evidence="5">
    <location>
        <position position="214"/>
    </location>
    <ligand>
        <name>dimethylallyl diphosphate</name>
        <dbReference type="ChEBI" id="CHEBI:57623"/>
    </ligand>
</feature>
<dbReference type="PANTHER" id="PTHR30426">
    <property type="entry name" value="4-HYDROXY-3-METHYLBUT-2-ENYL DIPHOSPHATE REDUCTASE"/>
    <property type="match status" value="1"/>
</dbReference>
<evidence type="ECO:0000256" key="1">
    <source>
        <dbReference type="ARBA" id="ARBA00022485"/>
    </source>
</evidence>
<dbReference type="NCBIfam" id="NF000907">
    <property type="entry name" value="PRK00087.1"/>
    <property type="match status" value="1"/>
</dbReference>
<dbReference type="Pfam" id="PF02401">
    <property type="entry name" value="LYTB"/>
    <property type="match status" value="1"/>
</dbReference>
<dbReference type="CDD" id="cd05687">
    <property type="entry name" value="S1_RPS1_repeat_ec1_hs1"/>
    <property type="match status" value="1"/>
</dbReference>
<comment type="catalytic activity">
    <reaction evidence="5">
        <text>isopentenyl diphosphate + 2 oxidized [2Fe-2S]-[ferredoxin] + H2O = (2E)-4-hydroxy-3-methylbut-2-enyl diphosphate + 2 reduced [2Fe-2S]-[ferredoxin] + 2 H(+)</text>
        <dbReference type="Rhea" id="RHEA:24488"/>
        <dbReference type="Rhea" id="RHEA-COMP:10000"/>
        <dbReference type="Rhea" id="RHEA-COMP:10001"/>
        <dbReference type="ChEBI" id="CHEBI:15377"/>
        <dbReference type="ChEBI" id="CHEBI:15378"/>
        <dbReference type="ChEBI" id="CHEBI:33737"/>
        <dbReference type="ChEBI" id="CHEBI:33738"/>
        <dbReference type="ChEBI" id="CHEBI:128753"/>
        <dbReference type="ChEBI" id="CHEBI:128769"/>
        <dbReference type="EC" id="1.17.7.4"/>
    </reaction>
</comment>
<dbReference type="GO" id="GO:0051745">
    <property type="term" value="F:4-hydroxy-3-methylbut-2-enyl diphosphate reductase activity"/>
    <property type="evidence" value="ECO:0007669"/>
    <property type="project" value="UniProtKB-UniRule"/>
</dbReference>
<feature type="binding site" evidence="5">
    <location>
        <position position="72"/>
    </location>
    <ligand>
        <name>(2E)-4-hydroxy-3-methylbut-2-enyl diphosphate</name>
        <dbReference type="ChEBI" id="CHEBI:128753"/>
    </ligand>
</feature>
<feature type="binding site" evidence="5">
    <location>
        <position position="215"/>
    </location>
    <ligand>
        <name>isopentenyl diphosphate</name>
        <dbReference type="ChEBI" id="CHEBI:128769"/>
    </ligand>
</feature>
<dbReference type="SUPFAM" id="SSF50249">
    <property type="entry name" value="Nucleic acid-binding proteins"/>
    <property type="match status" value="3"/>
</dbReference>
<protein>
    <recommendedName>
        <fullName evidence="5">4-hydroxy-3-methylbut-2-enyl diphosphate reductase</fullName>
        <shortName evidence="5">HMBPP reductase</shortName>
        <ecNumber evidence="5">1.17.7.4</ecNumber>
    </recommendedName>
</protein>
<feature type="domain" description="S1 motif" evidence="6">
    <location>
        <begin position="562"/>
        <end position="631"/>
    </location>
</feature>